<evidence type="ECO:0000256" key="5">
    <source>
        <dbReference type="ARBA" id="ARBA00023136"/>
    </source>
</evidence>
<feature type="transmembrane region" description="Helical" evidence="6">
    <location>
        <begin position="56"/>
        <end position="78"/>
    </location>
</feature>
<keyword evidence="5 6" id="KW-0472">Membrane</keyword>
<dbReference type="EMBL" id="CZQE01000229">
    <property type="protein sequence ID" value="CUS45244.1"/>
    <property type="molecule type" value="Genomic_DNA"/>
</dbReference>
<gene>
    <name evidence="7" type="ORF">MGWOODY_Smn1601</name>
</gene>
<feature type="transmembrane region" description="Helical" evidence="6">
    <location>
        <begin position="23"/>
        <end position="44"/>
    </location>
</feature>
<evidence type="ECO:0000256" key="3">
    <source>
        <dbReference type="ARBA" id="ARBA00022692"/>
    </source>
</evidence>
<evidence type="ECO:0000256" key="6">
    <source>
        <dbReference type="SAM" id="Phobius"/>
    </source>
</evidence>
<feature type="transmembrane region" description="Helical" evidence="6">
    <location>
        <begin position="235"/>
        <end position="258"/>
    </location>
</feature>
<dbReference type="PANTHER" id="PTHR39087">
    <property type="entry name" value="UPF0104 MEMBRANE PROTEIN MJ1595"/>
    <property type="match status" value="1"/>
</dbReference>
<evidence type="ECO:0000313" key="7">
    <source>
        <dbReference type="EMBL" id="CUS45244.1"/>
    </source>
</evidence>
<keyword evidence="4 6" id="KW-1133">Transmembrane helix</keyword>
<protein>
    <recommendedName>
        <fullName evidence="8">Inner membrane protein YbhQ</fullName>
    </recommendedName>
</protein>
<proteinExistence type="predicted"/>
<evidence type="ECO:0000256" key="2">
    <source>
        <dbReference type="ARBA" id="ARBA00022475"/>
    </source>
</evidence>
<dbReference type="GO" id="GO:0005886">
    <property type="term" value="C:plasma membrane"/>
    <property type="evidence" value="ECO:0007669"/>
    <property type="project" value="UniProtKB-SubCell"/>
</dbReference>
<keyword evidence="2" id="KW-1003">Cell membrane</keyword>
<feature type="transmembrane region" description="Helical" evidence="6">
    <location>
        <begin position="208"/>
        <end position="229"/>
    </location>
</feature>
<sequence>MTTSPAPPSAFRQILAHSATRNLAAGVLMIAVVGIAIAALFNILSETSWDEIRAAFGRIGIVNLAASVALTTLSYLVLTGYDVLALRSIGRKVPYRTAALASFTSYIFSHNFGFAVLTGGLARYRIYRRKGLSLGEVAQVIALAGITFWFGVFLMLGIALIAIPGVFAQEGWQVPYRYQAWGGSLILAGLVGYLVLLHFRAGRPMRLFGWSLVLPTVGLALGQFALAMIDITLATAALFVLVPGLDLATFPAVLVGYITAFVSGLITHAPGGVGVFEAVMLVALHDINRATLFAALLVYRFIYYLLPLAVGLILFALHEARGRRHQARATQPRNEKPA</sequence>
<feature type="transmembrane region" description="Helical" evidence="6">
    <location>
        <begin position="98"/>
        <end position="119"/>
    </location>
</feature>
<feature type="transmembrane region" description="Helical" evidence="6">
    <location>
        <begin position="140"/>
        <end position="166"/>
    </location>
</feature>
<feature type="transmembrane region" description="Helical" evidence="6">
    <location>
        <begin position="178"/>
        <end position="196"/>
    </location>
</feature>
<keyword evidence="3 6" id="KW-0812">Transmembrane</keyword>
<dbReference type="AlphaFoldDB" id="A0A160TN05"/>
<dbReference type="PANTHER" id="PTHR39087:SF2">
    <property type="entry name" value="UPF0104 MEMBRANE PROTEIN MJ1595"/>
    <property type="match status" value="1"/>
</dbReference>
<organism evidence="7">
    <name type="scientific">hydrothermal vent metagenome</name>
    <dbReference type="NCBI Taxonomy" id="652676"/>
    <lineage>
        <taxon>unclassified sequences</taxon>
        <taxon>metagenomes</taxon>
        <taxon>ecological metagenomes</taxon>
    </lineage>
</organism>
<evidence type="ECO:0008006" key="8">
    <source>
        <dbReference type="Google" id="ProtNLM"/>
    </source>
</evidence>
<comment type="subcellular location">
    <subcellularLocation>
        <location evidence="1">Cell membrane</location>
        <topology evidence="1">Multi-pass membrane protein</topology>
    </subcellularLocation>
</comment>
<dbReference type="InterPro" id="IPR022791">
    <property type="entry name" value="L-PG_synthase/AglD"/>
</dbReference>
<reference evidence="7" key="1">
    <citation type="submission" date="2015-10" db="EMBL/GenBank/DDBJ databases">
        <authorList>
            <person name="Gilbert D.G."/>
        </authorList>
    </citation>
    <scope>NUCLEOTIDE SEQUENCE</scope>
</reference>
<name>A0A160TN05_9ZZZZ</name>
<evidence type="ECO:0000256" key="1">
    <source>
        <dbReference type="ARBA" id="ARBA00004651"/>
    </source>
</evidence>
<feature type="transmembrane region" description="Helical" evidence="6">
    <location>
        <begin position="265"/>
        <end position="284"/>
    </location>
</feature>
<dbReference type="Pfam" id="PF03706">
    <property type="entry name" value="LPG_synthase_TM"/>
    <property type="match status" value="1"/>
</dbReference>
<accession>A0A160TN05</accession>
<evidence type="ECO:0000256" key="4">
    <source>
        <dbReference type="ARBA" id="ARBA00022989"/>
    </source>
</evidence>
<feature type="transmembrane region" description="Helical" evidence="6">
    <location>
        <begin position="290"/>
        <end position="317"/>
    </location>
</feature>